<dbReference type="Proteomes" id="UP000796880">
    <property type="component" value="Unassembled WGS sequence"/>
</dbReference>
<evidence type="ECO:0000256" key="1">
    <source>
        <dbReference type="SAM" id="MobiDB-lite"/>
    </source>
</evidence>
<organism evidence="3 4">
    <name type="scientific">Rhamnella rubrinervis</name>
    <dbReference type="NCBI Taxonomy" id="2594499"/>
    <lineage>
        <taxon>Eukaryota</taxon>
        <taxon>Viridiplantae</taxon>
        <taxon>Streptophyta</taxon>
        <taxon>Embryophyta</taxon>
        <taxon>Tracheophyta</taxon>
        <taxon>Spermatophyta</taxon>
        <taxon>Magnoliopsida</taxon>
        <taxon>eudicotyledons</taxon>
        <taxon>Gunneridae</taxon>
        <taxon>Pentapetalae</taxon>
        <taxon>rosids</taxon>
        <taxon>fabids</taxon>
        <taxon>Rosales</taxon>
        <taxon>Rhamnaceae</taxon>
        <taxon>rhamnoid group</taxon>
        <taxon>Rhamneae</taxon>
        <taxon>Rhamnella</taxon>
    </lineage>
</organism>
<comment type="caution">
    <text evidence="3">The sequence shown here is derived from an EMBL/GenBank/DDBJ whole genome shotgun (WGS) entry which is preliminary data.</text>
</comment>
<dbReference type="Pfam" id="PF21745">
    <property type="entry name" value="PMI1_PMIR1-2_C"/>
    <property type="match status" value="1"/>
</dbReference>
<name>A0A8K0MHP5_9ROSA</name>
<gene>
    <name evidence="3" type="ORF">FNV43_RR11257</name>
</gene>
<feature type="region of interest" description="Disordered" evidence="1">
    <location>
        <begin position="1076"/>
        <end position="1097"/>
    </location>
</feature>
<keyword evidence="4" id="KW-1185">Reference proteome</keyword>
<dbReference type="AlphaFoldDB" id="A0A8K0MHP5"/>
<evidence type="ECO:0000313" key="3">
    <source>
        <dbReference type="EMBL" id="KAF3446078.1"/>
    </source>
</evidence>
<sequence>MSAIHNAELLAVPSVWLWAVPAELDSGAISHSNLADNETEKCGCSGGRLVVDSKGSWASAVWMMLHNIESENSNTPGNPNNGQLLRDIEEISKALYLHQTRSKDLVSPSDVRSNSVGKIRLSESKSISNPRLLRGDLFHKDHNSSSIWSWKKPLKALSHIGNQKFDCYFCLRVHSIEGLPASFDNLSLRVHWKRKNEVLSTGSSRVLQGMAEFEETLMHQCSVYGSRSGPNHSMKYDAKLSLIYASVVAAPGLDIGKQWVDLTSLLPLTLGELEGEKSRGKWTTSFKLSGKAKGATLNVSFGFWVMRDKSVKLSGNLNVSELINMVQSRSTNKEYGARFNPSICNEMIQQVRSIPGSVNNSSDSSQSVDVKFCHEVLLRTGLELSKSISFLYQKLDEENVCSSDDADSQHMEQLKPELDLDFISSVGIEGYDSEITEFTITELGTEMSENEHLALPLDQYAGHILDESVIEIINADEIIKDCDIDLDKDSMFISNDGSFDNCVSEVMVDDTKHELNSISTEKLTMEEVESAFHRQLMSESTELDPTVSPREYLKQENPMKIKLDCKESKPLKQSFSLDDVAESVVSEFLNMLGMEHDPFVTSSSGDPESPRECLLRQFEKESLASGNIIFDFDAGEEQSEFTCTVTPKCGFVDYSEDSESSLILHTSEEEDKRASELLKRRNAKILEDLETEALMHEWGLNEKDFRNSPRSFSGGFGSPIELLPEETCQLPPLEEGFGPCVPMKHGGFLRSMNPLIFRNAKNGGNLIMQVSSPVVLPAKMGCDVMEILQHLALVGAEKLYMQINKLMPLEDITGKTIKQVARNAAPDKMPSNRQALLQHYSYGGRNGVEEFSSAWNCVNLTADFIGDEEQTEFVSLEELAPFALDKIEALSIEGLRIQSHMSDEEPPSCICPQFIGNVLVSGSRSANPVQLLCLEGVEGLQLSDVSDSGSDNDGVIGLSITFDEWLRLDAGNIGDEDPNNQRILNILAAHCAKCTDLVTERLTEDVNQGKLCEKKCGLLGNNLTVALAVQLRDPLRNFEPVGVPMLVLIQVQRVFSRQMHGGHSVGFKFSEEKENDHLVQEEVSGREGEDTNKGDEEDTPLFQVSEVHIAGVNTVPGNRQLWGTTTHQQSGSRWLLASGLGKSVRHAFSKSKATVRSPPPVTQQGIACGASPVIFVNKELPKEIL</sequence>
<dbReference type="Pfam" id="PF10358">
    <property type="entry name" value="NT-C2"/>
    <property type="match status" value="1"/>
</dbReference>
<dbReference type="InterPro" id="IPR048972">
    <property type="entry name" value="PMI1_PMIR1-2_C"/>
</dbReference>
<proteinExistence type="predicted"/>
<reference evidence="3" key="1">
    <citation type="submission" date="2020-03" db="EMBL/GenBank/DDBJ databases">
        <title>A high-quality chromosome-level genome assembly of a woody plant with both climbing and erect habits, Rhamnella rubrinervis.</title>
        <authorList>
            <person name="Lu Z."/>
            <person name="Yang Y."/>
            <person name="Zhu X."/>
            <person name="Sun Y."/>
        </authorList>
    </citation>
    <scope>NUCLEOTIDE SEQUENCE</scope>
    <source>
        <strain evidence="3">BYM</strain>
        <tissue evidence="3">Leaf</tissue>
    </source>
</reference>
<dbReference type="EMBL" id="VOIH02000005">
    <property type="protein sequence ID" value="KAF3446078.1"/>
    <property type="molecule type" value="Genomic_DNA"/>
</dbReference>
<dbReference type="PANTHER" id="PTHR33414">
    <property type="entry name" value="PROTEIN PLASTID MOVEMENT IMPAIRED 1-RELATED 1"/>
    <property type="match status" value="1"/>
</dbReference>
<feature type="compositionally biased region" description="Basic and acidic residues" evidence="1">
    <location>
        <begin position="1076"/>
        <end position="1094"/>
    </location>
</feature>
<dbReference type="PROSITE" id="PS51840">
    <property type="entry name" value="C2_NT"/>
    <property type="match status" value="1"/>
</dbReference>
<feature type="domain" description="C2 NT-type" evidence="2">
    <location>
        <begin position="157"/>
        <end position="305"/>
    </location>
</feature>
<accession>A0A8K0MHP5</accession>
<dbReference type="InterPro" id="IPR039614">
    <property type="entry name" value="PMI1-like"/>
</dbReference>
<dbReference type="InterPro" id="IPR019448">
    <property type="entry name" value="NT-C2"/>
</dbReference>
<evidence type="ECO:0000313" key="4">
    <source>
        <dbReference type="Proteomes" id="UP000796880"/>
    </source>
</evidence>
<dbReference type="OrthoDB" id="2019483at2759"/>
<evidence type="ECO:0000259" key="2">
    <source>
        <dbReference type="PROSITE" id="PS51840"/>
    </source>
</evidence>
<dbReference type="PANTHER" id="PTHR33414:SF10">
    <property type="entry name" value="PROTEIN PLASTID MOVEMENT IMPAIRED 1-RELATED 2"/>
    <property type="match status" value="1"/>
</dbReference>
<protein>
    <recommendedName>
        <fullName evidence="2">C2 NT-type domain-containing protein</fullName>
    </recommendedName>
</protein>